<evidence type="ECO:0000313" key="2">
    <source>
        <dbReference type="Proteomes" id="UP001516400"/>
    </source>
</evidence>
<comment type="caution">
    <text evidence="1">The sequence shown here is derived from an EMBL/GenBank/DDBJ whole genome shotgun (WGS) entry which is preliminary data.</text>
</comment>
<dbReference type="AlphaFoldDB" id="A0ABD2NHW8"/>
<proteinExistence type="predicted"/>
<organism evidence="1 2">
    <name type="scientific">Cryptolaemus montrouzieri</name>
    <dbReference type="NCBI Taxonomy" id="559131"/>
    <lineage>
        <taxon>Eukaryota</taxon>
        <taxon>Metazoa</taxon>
        <taxon>Ecdysozoa</taxon>
        <taxon>Arthropoda</taxon>
        <taxon>Hexapoda</taxon>
        <taxon>Insecta</taxon>
        <taxon>Pterygota</taxon>
        <taxon>Neoptera</taxon>
        <taxon>Endopterygota</taxon>
        <taxon>Coleoptera</taxon>
        <taxon>Polyphaga</taxon>
        <taxon>Cucujiformia</taxon>
        <taxon>Coccinelloidea</taxon>
        <taxon>Coccinellidae</taxon>
        <taxon>Scymninae</taxon>
        <taxon>Scymnini</taxon>
        <taxon>Cryptolaemus</taxon>
    </lineage>
</organism>
<gene>
    <name evidence="1" type="ORF">HHI36_013674</name>
</gene>
<protein>
    <submittedName>
        <fullName evidence="1">Uncharacterized protein</fullName>
    </submittedName>
</protein>
<evidence type="ECO:0000313" key="1">
    <source>
        <dbReference type="EMBL" id="KAL3278343.1"/>
    </source>
</evidence>
<sequence length="59" mass="6817">VNTNLSDHNAQSLSMDLPGKNVKFTQFKYRPITQKGLNVMHNILEQLNLDYIEDEDLDP</sequence>
<reference evidence="1 2" key="1">
    <citation type="journal article" date="2021" name="BMC Biol.">
        <title>Horizontally acquired antibacterial genes associated with adaptive radiation of ladybird beetles.</title>
        <authorList>
            <person name="Li H.S."/>
            <person name="Tang X.F."/>
            <person name="Huang Y.H."/>
            <person name="Xu Z.Y."/>
            <person name="Chen M.L."/>
            <person name="Du X.Y."/>
            <person name="Qiu B.Y."/>
            <person name="Chen P.T."/>
            <person name="Zhang W."/>
            <person name="Slipinski A."/>
            <person name="Escalona H.E."/>
            <person name="Waterhouse R.M."/>
            <person name="Zwick A."/>
            <person name="Pang H."/>
        </authorList>
    </citation>
    <scope>NUCLEOTIDE SEQUENCE [LARGE SCALE GENOMIC DNA]</scope>
    <source>
        <strain evidence="1">SYSU2018</strain>
    </source>
</reference>
<keyword evidence="2" id="KW-1185">Reference proteome</keyword>
<dbReference type="Proteomes" id="UP001516400">
    <property type="component" value="Unassembled WGS sequence"/>
</dbReference>
<name>A0ABD2NHW8_9CUCU</name>
<feature type="non-terminal residue" evidence="1">
    <location>
        <position position="1"/>
    </location>
</feature>
<accession>A0ABD2NHW8</accession>
<dbReference type="EMBL" id="JABFTP020000103">
    <property type="protein sequence ID" value="KAL3278343.1"/>
    <property type="molecule type" value="Genomic_DNA"/>
</dbReference>
<feature type="non-terminal residue" evidence="1">
    <location>
        <position position="59"/>
    </location>
</feature>